<dbReference type="InterPro" id="IPR010970">
    <property type="entry name" value="Cys_dSase_SufS"/>
</dbReference>
<dbReference type="PANTHER" id="PTHR43586">
    <property type="entry name" value="CYSTEINE DESULFURASE"/>
    <property type="match status" value="1"/>
</dbReference>
<dbReference type="GO" id="GO:0030170">
    <property type="term" value="F:pyridoxal phosphate binding"/>
    <property type="evidence" value="ECO:0007669"/>
    <property type="project" value="InterPro"/>
</dbReference>
<dbReference type="PANTHER" id="PTHR43586:SF8">
    <property type="entry name" value="CYSTEINE DESULFURASE 1, CHLOROPLASTIC"/>
    <property type="match status" value="1"/>
</dbReference>
<dbReference type="PIRSF" id="PIRSF005572">
    <property type="entry name" value="NifS"/>
    <property type="match status" value="1"/>
</dbReference>
<dbReference type="SUPFAM" id="SSF53383">
    <property type="entry name" value="PLP-dependent transferases"/>
    <property type="match status" value="1"/>
</dbReference>
<evidence type="ECO:0000313" key="10">
    <source>
        <dbReference type="EMBL" id="PQO30584.1"/>
    </source>
</evidence>
<feature type="domain" description="Aminotransferase class V" evidence="9">
    <location>
        <begin position="33"/>
        <end position="403"/>
    </location>
</feature>
<sequence length="415" mass="44655">MATFDVESQLDVERIRADFPILNQVDEEQHPLVYLDNGASSQRPASVVNCLSDVYTKHYANVHRGAHRLSGESTDLFEEARRAVQRFLGAASENEVIFTSGTTMGINLVARSWGDANVTAGDEILLTEMEHHSNLVPWQQLAQRTGATIRAIPVTDDGQLDLDSLPALLTERTKMVAFAAVSNVLGTINPVAQITEAAHAVGGKVLIDAAQAVPHEAIDVGTWDADFVAFSGHKMLGPSGVGVLYGKQSLLEEMPPFLGGGSMIDIVEIDRFTPAMLPAKFEAGTPPIADAIAMKPAIEYLEQVGLARILQHEQSLAAYAHELLADVPGLKILGPDVSKKAGIVSFVIDGLAASDIATFLDGRGIAVREGHHCTLPLHKKLGISASVRASFYLYNTREEVEKLADAVRTTVEFFG</sequence>
<evidence type="ECO:0000256" key="8">
    <source>
        <dbReference type="ARBA" id="ARBA00050776"/>
    </source>
</evidence>
<dbReference type="InterPro" id="IPR015424">
    <property type="entry name" value="PyrdxlP-dep_Trfase"/>
</dbReference>
<comment type="cofactor">
    <cofactor evidence="1">
        <name>pyridoxal 5'-phosphate</name>
        <dbReference type="ChEBI" id="CHEBI:597326"/>
    </cofactor>
</comment>
<protein>
    <recommendedName>
        <fullName evidence="5">Probable cysteine desulfurase</fullName>
        <ecNumber evidence="4">2.8.1.7</ecNumber>
    </recommendedName>
</protein>
<dbReference type="RefSeq" id="WP_105354415.1">
    <property type="nucleotide sequence ID" value="NZ_PUIA01000038.1"/>
</dbReference>
<reference evidence="10 11" key="1">
    <citation type="submission" date="2018-02" db="EMBL/GenBank/DDBJ databases">
        <title>Comparative genomes isolates from brazilian mangrove.</title>
        <authorList>
            <person name="Araujo J.E."/>
            <person name="Taketani R.G."/>
            <person name="Silva M.C.P."/>
            <person name="Loureco M.V."/>
            <person name="Andreote F.D."/>
        </authorList>
    </citation>
    <scope>NUCLEOTIDE SEQUENCE [LARGE SCALE GENOMIC DNA]</scope>
    <source>
        <strain evidence="10 11">HEX-2 MGV</strain>
    </source>
</reference>
<evidence type="ECO:0000256" key="6">
    <source>
        <dbReference type="ARBA" id="ARBA00022679"/>
    </source>
</evidence>
<dbReference type="InterPro" id="IPR016454">
    <property type="entry name" value="Cysteine_dSase"/>
</dbReference>
<dbReference type="EMBL" id="PUIA01000038">
    <property type="protein sequence ID" value="PQO30584.1"/>
    <property type="molecule type" value="Genomic_DNA"/>
</dbReference>
<evidence type="ECO:0000256" key="5">
    <source>
        <dbReference type="ARBA" id="ARBA00021850"/>
    </source>
</evidence>
<evidence type="ECO:0000256" key="7">
    <source>
        <dbReference type="ARBA" id="ARBA00022898"/>
    </source>
</evidence>
<keyword evidence="7" id="KW-0663">Pyridoxal phosphate</keyword>
<dbReference type="Proteomes" id="UP000240009">
    <property type="component" value="Unassembled WGS sequence"/>
</dbReference>
<comment type="caution">
    <text evidence="10">The sequence shown here is derived from an EMBL/GenBank/DDBJ whole genome shotgun (WGS) entry which is preliminary data.</text>
</comment>
<keyword evidence="6" id="KW-0808">Transferase</keyword>
<dbReference type="GO" id="GO:0031071">
    <property type="term" value="F:cysteine desulfurase activity"/>
    <property type="evidence" value="ECO:0007669"/>
    <property type="project" value="UniProtKB-EC"/>
</dbReference>
<dbReference type="Pfam" id="PF00266">
    <property type="entry name" value="Aminotran_5"/>
    <property type="match status" value="1"/>
</dbReference>
<evidence type="ECO:0000256" key="2">
    <source>
        <dbReference type="ARBA" id="ARBA00002824"/>
    </source>
</evidence>
<proteinExistence type="inferred from homology"/>
<evidence type="ECO:0000259" key="9">
    <source>
        <dbReference type="Pfam" id="PF00266"/>
    </source>
</evidence>
<dbReference type="Gene3D" id="3.40.640.10">
    <property type="entry name" value="Type I PLP-dependent aspartate aminotransferase-like (Major domain)"/>
    <property type="match status" value="1"/>
</dbReference>
<dbReference type="InterPro" id="IPR015422">
    <property type="entry name" value="PyrdxlP-dep_Trfase_small"/>
</dbReference>
<dbReference type="GO" id="GO:0006534">
    <property type="term" value="P:cysteine metabolic process"/>
    <property type="evidence" value="ECO:0007669"/>
    <property type="project" value="InterPro"/>
</dbReference>
<evidence type="ECO:0000313" key="11">
    <source>
        <dbReference type="Proteomes" id="UP000240009"/>
    </source>
</evidence>
<organism evidence="10 11">
    <name type="scientific">Blastopirellula marina</name>
    <dbReference type="NCBI Taxonomy" id="124"/>
    <lineage>
        <taxon>Bacteria</taxon>
        <taxon>Pseudomonadati</taxon>
        <taxon>Planctomycetota</taxon>
        <taxon>Planctomycetia</taxon>
        <taxon>Pirellulales</taxon>
        <taxon>Pirellulaceae</taxon>
        <taxon>Blastopirellula</taxon>
    </lineage>
</organism>
<dbReference type="NCBIfam" id="TIGR01979">
    <property type="entry name" value="sufS"/>
    <property type="match status" value="1"/>
</dbReference>
<dbReference type="InterPro" id="IPR000192">
    <property type="entry name" value="Aminotrans_V_dom"/>
</dbReference>
<comment type="similarity">
    <text evidence="3">Belongs to the class-V pyridoxal-phosphate-dependent aminotransferase family. Csd subfamily.</text>
</comment>
<evidence type="ECO:0000256" key="4">
    <source>
        <dbReference type="ARBA" id="ARBA00012239"/>
    </source>
</evidence>
<comment type="catalytic activity">
    <reaction evidence="8">
        <text>(sulfur carrier)-H + L-cysteine = (sulfur carrier)-SH + L-alanine</text>
        <dbReference type="Rhea" id="RHEA:43892"/>
        <dbReference type="Rhea" id="RHEA-COMP:14737"/>
        <dbReference type="Rhea" id="RHEA-COMP:14739"/>
        <dbReference type="ChEBI" id="CHEBI:29917"/>
        <dbReference type="ChEBI" id="CHEBI:35235"/>
        <dbReference type="ChEBI" id="CHEBI:57972"/>
        <dbReference type="ChEBI" id="CHEBI:64428"/>
        <dbReference type="EC" id="2.8.1.7"/>
    </reaction>
</comment>
<gene>
    <name evidence="10" type="ORF">C5Y96_14025</name>
</gene>
<dbReference type="EC" id="2.8.1.7" evidence="4"/>
<dbReference type="InterPro" id="IPR015421">
    <property type="entry name" value="PyrdxlP-dep_Trfase_major"/>
</dbReference>
<dbReference type="OrthoDB" id="9804366at2"/>
<accession>A0A2S8FF83</accession>
<dbReference type="Gene3D" id="3.90.1150.10">
    <property type="entry name" value="Aspartate Aminotransferase, domain 1"/>
    <property type="match status" value="1"/>
</dbReference>
<evidence type="ECO:0000256" key="3">
    <source>
        <dbReference type="ARBA" id="ARBA00010447"/>
    </source>
</evidence>
<evidence type="ECO:0000256" key="1">
    <source>
        <dbReference type="ARBA" id="ARBA00001933"/>
    </source>
</evidence>
<name>A0A2S8FF83_9BACT</name>
<comment type="function">
    <text evidence="2">Catalyzes the removal of elemental sulfur and selenium atoms from L-cysteine, L-cystine, L-selenocysteine, and L-selenocystine to produce L-alanine.</text>
</comment>
<dbReference type="AlphaFoldDB" id="A0A2S8FF83"/>
<dbReference type="CDD" id="cd06453">
    <property type="entry name" value="SufS_like"/>
    <property type="match status" value="1"/>
</dbReference>